<evidence type="ECO:0000256" key="1">
    <source>
        <dbReference type="ARBA" id="ARBA00023015"/>
    </source>
</evidence>
<dbReference type="SUPFAM" id="SSF46689">
    <property type="entry name" value="Homeodomain-like"/>
    <property type="match status" value="1"/>
</dbReference>
<dbReference type="InterPro" id="IPR011051">
    <property type="entry name" value="RmlC_Cupin_sf"/>
</dbReference>
<name>A0A371YVX2_9GAMM</name>
<protein>
    <submittedName>
        <fullName evidence="7">4-hydroxyphenylacetate catabolism regulatory protein HpaA</fullName>
    </submittedName>
</protein>
<dbReference type="Proteomes" id="UP000240957">
    <property type="component" value="Unassembled WGS sequence"/>
</dbReference>
<evidence type="ECO:0000256" key="4">
    <source>
        <dbReference type="ARBA" id="ARBA00023163"/>
    </source>
</evidence>
<comment type="caution">
    <text evidence="7">The sequence shown here is derived from an EMBL/GenBank/DDBJ whole genome shotgun (WGS) entry which is preliminary data.</text>
</comment>
<accession>A0A371YVX2</accession>
<dbReference type="SUPFAM" id="SSF51182">
    <property type="entry name" value="RmlC-like cupins"/>
    <property type="match status" value="1"/>
</dbReference>
<dbReference type="OrthoDB" id="9814125at2"/>
<dbReference type="Gene3D" id="1.10.10.60">
    <property type="entry name" value="Homeodomain-like"/>
    <property type="match status" value="1"/>
</dbReference>
<dbReference type="NCBIfam" id="TIGR02297">
    <property type="entry name" value="HpaA"/>
    <property type="match status" value="1"/>
</dbReference>
<keyword evidence="2" id="KW-0238">DNA-binding</keyword>
<dbReference type="Pfam" id="PF02311">
    <property type="entry name" value="AraC_binding"/>
    <property type="match status" value="1"/>
</dbReference>
<feature type="domain" description="HTH araC/xylS-type" evidence="5">
    <location>
        <begin position="192"/>
        <end position="290"/>
    </location>
</feature>
<dbReference type="EMBL" id="PYIX02000001">
    <property type="protein sequence ID" value="RFC85558.1"/>
    <property type="molecule type" value="Genomic_DNA"/>
</dbReference>
<evidence type="ECO:0000256" key="2">
    <source>
        <dbReference type="ARBA" id="ARBA00023125"/>
    </source>
</evidence>
<dbReference type="Proteomes" id="UP001595455">
    <property type="component" value="Unassembled WGS sequence"/>
</dbReference>
<reference evidence="6" key="4">
    <citation type="submission" date="2024-09" db="EMBL/GenBank/DDBJ databases">
        <authorList>
            <person name="Sun Q."/>
            <person name="Mori K."/>
        </authorList>
    </citation>
    <scope>NUCLEOTIDE SEQUENCE</scope>
    <source>
        <strain evidence="6">KCTC 62575</strain>
    </source>
</reference>
<proteinExistence type="predicted"/>
<organism evidence="7 8">
    <name type="scientific">Acinetobacter sichuanensis</name>
    <dbReference type="NCBI Taxonomy" id="2136183"/>
    <lineage>
        <taxon>Bacteria</taxon>
        <taxon>Pseudomonadati</taxon>
        <taxon>Pseudomonadota</taxon>
        <taxon>Gammaproteobacteria</taxon>
        <taxon>Moraxellales</taxon>
        <taxon>Moraxellaceae</taxon>
        <taxon>Acinetobacter</taxon>
    </lineage>
</organism>
<dbReference type="InterPro" id="IPR020449">
    <property type="entry name" value="Tscrpt_reg_AraC-type_HTH"/>
</dbReference>
<dbReference type="EMBL" id="JBHRSF010000071">
    <property type="protein sequence ID" value="MFC2996527.1"/>
    <property type="molecule type" value="Genomic_DNA"/>
</dbReference>
<keyword evidence="1" id="KW-0805">Transcription regulation</keyword>
<dbReference type="PANTHER" id="PTHR43280">
    <property type="entry name" value="ARAC-FAMILY TRANSCRIPTIONAL REGULATOR"/>
    <property type="match status" value="1"/>
</dbReference>
<evidence type="ECO:0000256" key="3">
    <source>
        <dbReference type="ARBA" id="ARBA00023159"/>
    </source>
</evidence>
<dbReference type="AlphaFoldDB" id="A0A371YVX2"/>
<dbReference type="InterPro" id="IPR011983">
    <property type="entry name" value="HpaA_TReg"/>
</dbReference>
<reference evidence="6" key="1">
    <citation type="journal article" date="2014" name="Int. J. Syst. Evol. Microbiol.">
        <title>Complete genome of a new Firmicutes species belonging to the dominant human colonic microbiota ('Ruminococcus bicirculans') reveals two chromosomes and a selective capacity to utilize plant glucans.</title>
        <authorList>
            <consortium name="NISC Comparative Sequencing Program"/>
            <person name="Wegmann U."/>
            <person name="Louis P."/>
            <person name="Goesmann A."/>
            <person name="Henrissat B."/>
            <person name="Duncan S.H."/>
            <person name="Flint H.J."/>
        </authorList>
    </citation>
    <scope>NUCLEOTIDE SEQUENCE</scope>
    <source>
        <strain evidence="6">KCTC 62575</strain>
    </source>
</reference>
<dbReference type="PRINTS" id="PR00032">
    <property type="entry name" value="HTHARAC"/>
</dbReference>
<dbReference type="PROSITE" id="PS01124">
    <property type="entry name" value="HTH_ARAC_FAMILY_2"/>
    <property type="match status" value="1"/>
</dbReference>
<dbReference type="PROSITE" id="PS00041">
    <property type="entry name" value="HTH_ARAC_FAMILY_1"/>
    <property type="match status" value="1"/>
</dbReference>
<dbReference type="RefSeq" id="WP_107006602.1">
    <property type="nucleotide sequence ID" value="NZ_JBHRSF010000071.1"/>
</dbReference>
<dbReference type="Pfam" id="PF12833">
    <property type="entry name" value="HTH_18"/>
    <property type="match status" value="1"/>
</dbReference>
<dbReference type="InterPro" id="IPR018060">
    <property type="entry name" value="HTH_AraC"/>
</dbReference>
<dbReference type="InterPro" id="IPR018062">
    <property type="entry name" value="HTH_AraC-typ_CS"/>
</dbReference>
<keyword evidence="3" id="KW-0010">Activator</keyword>
<dbReference type="InterPro" id="IPR014710">
    <property type="entry name" value="RmlC-like_jellyroll"/>
</dbReference>
<dbReference type="GO" id="GO:0003700">
    <property type="term" value="F:DNA-binding transcription factor activity"/>
    <property type="evidence" value="ECO:0007669"/>
    <property type="project" value="InterPro"/>
</dbReference>
<dbReference type="PANTHER" id="PTHR43280:SF19">
    <property type="entry name" value="4-HYDROXYPHENYLACETATE CATABOLISM PROTEIN"/>
    <property type="match status" value="1"/>
</dbReference>
<reference evidence="7 8" key="2">
    <citation type="submission" date="2018-08" db="EMBL/GenBank/DDBJ databases">
        <title>The draft genome of Acinetobacter sichuanensis strain WCHAc060041.</title>
        <authorList>
            <person name="Qin J."/>
            <person name="Feng Y."/>
            <person name="Zong Z."/>
        </authorList>
    </citation>
    <scope>NUCLEOTIDE SEQUENCE [LARGE SCALE GENOMIC DNA]</scope>
    <source>
        <strain evidence="7 8">WCHAc060041</strain>
    </source>
</reference>
<reference evidence="9" key="3">
    <citation type="journal article" date="2019" name="Int. J. Syst. Evol. Microbiol.">
        <title>The Global Catalogue of Microorganisms (GCM) 10K type strain sequencing project: providing services to taxonomists for standard genome sequencing and annotation.</title>
        <authorList>
            <consortium name="The Broad Institute Genomics Platform"/>
            <consortium name="The Broad Institute Genome Sequencing Center for Infectious Disease"/>
            <person name="Wu L."/>
            <person name="Ma J."/>
        </authorList>
    </citation>
    <scope>NUCLEOTIDE SEQUENCE [LARGE SCALE GENOMIC DNA]</scope>
    <source>
        <strain evidence="9">KCTC 62575</strain>
    </source>
</reference>
<dbReference type="InterPro" id="IPR003313">
    <property type="entry name" value="AraC-bd"/>
</dbReference>
<dbReference type="InterPro" id="IPR009057">
    <property type="entry name" value="Homeodomain-like_sf"/>
</dbReference>
<evidence type="ECO:0000313" key="7">
    <source>
        <dbReference type="EMBL" id="RFC85558.1"/>
    </source>
</evidence>
<keyword evidence="4" id="KW-0804">Transcription</keyword>
<evidence type="ECO:0000313" key="9">
    <source>
        <dbReference type="Proteomes" id="UP001595455"/>
    </source>
</evidence>
<evidence type="ECO:0000313" key="6">
    <source>
        <dbReference type="EMBL" id="MFC2996527.1"/>
    </source>
</evidence>
<dbReference type="SMART" id="SM00342">
    <property type="entry name" value="HTH_ARAC"/>
    <property type="match status" value="1"/>
</dbReference>
<sequence>MKNAFIPNLPMGQVDDQGLTTEDIHYEDQAKLANFFGQNMPPHRHDRFFQLHFFTKGTVQVFLDDVKYICQAPAFFLTPPSVAHSFITDPDCEGHVLTVQQNIISRLQNDLKIQHIYPMCVHSGQFNHSDSQDLHRLEHYLHQLKDEFENNQQGKNFVLKSLIGLIFLQAMRLAESALPYTYNNNHDLAIFRKFNELIESHYDHHWTLTEYAAHLAITETRLNEICRRLANTSSKKLIYNRQMQEAKRMLIFTDSSIHIICYQLGFKDPAYFSRFFQKYAGISPSKFRQVNLLSY</sequence>
<gene>
    <name evidence="7" type="primary">hpaA</name>
    <name evidence="6" type="ORF">ACFODO_14915</name>
    <name evidence="7" type="ORF">C9E89_001155</name>
</gene>
<dbReference type="GO" id="GO:0043565">
    <property type="term" value="F:sequence-specific DNA binding"/>
    <property type="evidence" value="ECO:0007669"/>
    <property type="project" value="InterPro"/>
</dbReference>
<evidence type="ECO:0000259" key="5">
    <source>
        <dbReference type="PROSITE" id="PS01124"/>
    </source>
</evidence>
<keyword evidence="9" id="KW-1185">Reference proteome</keyword>
<dbReference type="Gene3D" id="2.60.120.10">
    <property type="entry name" value="Jelly Rolls"/>
    <property type="match status" value="1"/>
</dbReference>
<evidence type="ECO:0000313" key="8">
    <source>
        <dbReference type="Proteomes" id="UP000240957"/>
    </source>
</evidence>